<gene>
    <name evidence="1" type="ORF">G5B26_26695</name>
</gene>
<dbReference type="EMBL" id="JAAISW010000134">
    <property type="protein sequence ID" value="NSJ47038.1"/>
    <property type="molecule type" value="Genomic_DNA"/>
</dbReference>
<dbReference type="AlphaFoldDB" id="A0ABD6LQN3"/>
<protein>
    <submittedName>
        <fullName evidence="1">Uncharacterized protein</fullName>
    </submittedName>
</protein>
<dbReference type="Proteomes" id="UP000719916">
    <property type="component" value="Unassembled WGS sequence"/>
</dbReference>
<proteinExistence type="predicted"/>
<feature type="non-terminal residue" evidence="1">
    <location>
        <position position="108"/>
    </location>
</feature>
<organism evidence="1 2">
    <name type="scientific">Enterocloster clostridioformis</name>
    <dbReference type="NCBI Taxonomy" id="1531"/>
    <lineage>
        <taxon>Bacteria</taxon>
        <taxon>Bacillati</taxon>
        <taxon>Bacillota</taxon>
        <taxon>Clostridia</taxon>
        <taxon>Lachnospirales</taxon>
        <taxon>Lachnospiraceae</taxon>
        <taxon>Enterocloster</taxon>
    </lineage>
</organism>
<name>A0ABD6LQN3_9FIRM</name>
<accession>A0ABD6LQN3</accession>
<sequence>MSRGSGTVVRGTVEYRNTAEPCEDMPRKSLDIRFTDYPVPQKRGLLRPFPAFRRGRVRAEPANGSRDESLVGFGATPQGLKTINICNFQGSLEPVFSAQFFHRLLDTT</sequence>
<dbReference type="RefSeq" id="WP_038270585.1">
    <property type="nucleotide sequence ID" value="NZ_BJLB01000001.1"/>
</dbReference>
<reference evidence="1 2" key="1">
    <citation type="journal article" date="2020" name="Cell Host Microbe">
        <title>Functional and Genomic Variation between Human-Derived Isolates of Lachnospiraceae Reveals Inter- and Intra-Species Diversity.</title>
        <authorList>
            <person name="Sorbara M.T."/>
            <person name="Littmann E.R."/>
            <person name="Fontana E."/>
            <person name="Moody T.U."/>
            <person name="Kohout C.E."/>
            <person name="Gjonbalaj M."/>
            <person name="Eaton V."/>
            <person name="Seok R."/>
            <person name="Leiner I.M."/>
            <person name="Pamer E.G."/>
        </authorList>
    </citation>
    <scope>NUCLEOTIDE SEQUENCE [LARGE SCALE GENOMIC DNA]</scope>
    <source>
        <strain evidence="1 2">MSK.2.26</strain>
    </source>
</reference>
<evidence type="ECO:0000313" key="1">
    <source>
        <dbReference type="EMBL" id="NSJ47038.1"/>
    </source>
</evidence>
<evidence type="ECO:0000313" key="2">
    <source>
        <dbReference type="Proteomes" id="UP000719916"/>
    </source>
</evidence>
<comment type="caution">
    <text evidence="1">The sequence shown here is derived from an EMBL/GenBank/DDBJ whole genome shotgun (WGS) entry which is preliminary data.</text>
</comment>